<gene>
    <name evidence="1" type="ORF">BVG16_25375</name>
</gene>
<dbReference type="AlphaFoldDB" id="A0A1T2X2I5"/>
<evidence type="ECO:0000313" key="1">
    <source>
        <dbReference type="EMBL" id="OPA74084.1"/>
    </source>
</evidence>
<dbReference type="Proteomes" id="UP000190188">
    <property type="component" value="Unassembled WGS sequence"/>
</dbReference>
<name>A0A1T2X2I5_9BACL</name>
<evidence type="ECO:0000313" key="2">
    <source>
        <dbReference type="Proteomes" id="UP000190188"/>
    </source>
</evidence>
<dbReference type="EMBL" id="MSZX01000012">
    <property type="protein sequence ID" value="OPA74084.1"/>
    <property type="molecule type" value="Genomic_DNA"/>
</dbReference>
<keyword evidence="2" id="KW-1185">Reference proteome</keyword>
<reference evidence="1 2" key="1">
    <citation type="submission" date="2017-01" db="EMBL/GenBank/DDBJ databases">
        <title>Genome analysis of Paenibacillus selenitrireducens ES3-24.</title>
        <authorList>
            <person name="Xu D."/>
            <person name="Yao R."/>
            <person name="Zheng S."/>
        </authorList>
    </citation>
    <scope>NUCLEOTIDE SEQUENCE [LARGE SCALE GENOMIC DNA]</scope>
    <source>
        <strain evidence="1 2">ES3-24</strain>
    </source>
</reference>
<sequence>MRKPLSRPFKDERPRLGIGLIANKKVVFERRKLILSYVSQKKSNPTIRLFPLSALEPILNSKEFFIILACQDALNDDDEPVTRVLDRCRWYFTY</sequence>
<organism evidence="1 2">
    <name type="scientific">Paenibacillus selenitireducens</name>
    <dbReference type="NCBI Taxonomy" id="1324314"/>
    <lineage>
        <taxon>Bacteria</taxon>
        <taxon>Bacillati</taxon>
        <taxon>Bacillota</taxon>
        <taxon>Bacilli</taxon>
        <taxon>Bacillales</taxon>
        <taxon>Paenibacillaceae</taxon>
        <taxon>Paenibacillus</taxon>
    </lineage>
</organism>
<proteinExistence type="predicted"/>
<protein>
    <submittedName>
        <fullName evidence="1">Uncharacterized protein</fullName>
    </submittedName>
</protein>
<comment type="caution">
    <text evidence="1">The sequence shown here is derived from an EMBL/GenBank/DDBJ whole genome shotgun (WGS) entry which is preliminary data.</text>
</comment>
<accession>A0A1T2X2I5</accession>